<accession>A0A3G2JTT3</accession>
<dbReference type="InterPro" id="IPR009615">
    <property type="entry name" value="Desmo_N"/>
</dbReference>
<evidence type="ECO:0000313" key="3">
    <source>
        <dbReference type="EMBL" id="AYN45041.1"/>
    </source>
</evidence>
<name>A0A3G2JTT3_9ABAC</name>
<dbReference type="EMBL" id="MH370144">
    <property type="protein sequence ID" value="AYN45041.1"/>
    <property type="molecule type" value="Genomic_DNA"/>
</dbReference>
<dbReference type="Pfam" id="PF06771">
    <property type="entry name" value="Desmo_N"/>
    <property type="match status" value="1"/>
</dbReference>
<organism evidence="3 4">
    <name type="scientific">Spodoptera exigua multiple nucleopolyhedrovirus</name>
    <dbReference type="NCBI Taxonomy" id="10454"/>
    <lineage>
        <taxon>Viruses</taxon>
        <taxon>Viruses incertae sedis</taxon>
        <taxon>Naldaviricetes</taxon>
        <taxon>Lefavirales</taxon>
        <taxon>Baculoviridae</taxon>
        <taxon>Alphabaculovirus</taxon>
    </lineage>
</organism>
<keyword evidence="1" id="KW-0175">Coiled coil</keyword>
<feature type="coiled-coil region" evidence="1">
    <location>
        <begin position="608"/>
        <end position="674"/>
    </location>
</feature>
<feature type="coiled-coil region" evidence="1">
    <location>
        <begin position="392"/>
        <end position="482"/>
    </location>
</feature>
<keyword evidence="4" id="KW-1185">Reference proteome</keyword>
<protein>
    <submittedName>
        <fullName evidence="3">Desmop</fullName>
    </submittedName>
</protein>
<proteinExistence type="predicted"/>
<evidence type="ECO:0000313" key="4">
    <source>
        <dbReference type="Proteomes" id="UP000676073"/>
    </source>
</evidence>
<dbReference type="GeneID" id="80535837"/>
<sequence>MSSDRYRPKYKNTDVSASTVQNLLQTINNMSQRCRGQANTEDVIQRVRSIILLHRPHLASRIDLQLPELTMEAFMPNSSNVNQITHNFNYKYDYNTNVPGAYNPFFPAAAPQQYTPPNNLSSSTTPLQSFTINAAAPAADTSSVAAPETTSTTRVVTAPLAIEPEDLNNLNTLYVNAQRSPNVAIYKQLLRQLVYIVRKYVRYEQISLSLELMENFDSFQNNNLNELLRCIERETRWSIPNSSNVCRLISIIVSAYCRLVTKITQRDIIMSTIKTEDRLLTIVGEVEQNVTDAMNSLMQAKVTADSAQVTSEQINMLNARLQEQDNKLLQYQTQLTASQQQLASTESRTLVFGNAFGKLQTHFYPNIQTNIDVSGDNVDDFTNKIIEYVSRLQSEKSTVSQQNNSYAQLEQQSTERINALEKQVNVYESEIAGMRLQLNNFEDIQSQLRASQNKNQSLQDQLASQNEKYNDLQEKYTELKRETRKPLHKVKPTVRKSGDTYRKKIKNKQIAKLLESQQTLINERQNASSIIKDLKERYMSNIEKNDEAVRQIYENLQDTKARIETLAGNQAALTATDLKILNTKSVQALSDKVSKLTAENIAVKEICNTELQKQSNELKDRLEVSKNDIDSRIEKLINQIEPINNRILETAQEVKEMEVRYEQLARNNANIKTTMKK</sequence>
<feature type="coiled-coil region" evidence="1">
    <location>
        <begin position="517"/>
        <end position="551"/>
    </location>
</feature>
<evidence type="ECO:0000259" key="2">
    <source>
        <dbReference type="Pfam" id="PF06771"/>
    </source>
</evidence>
<dbReference type="RefSeq" id="YP_010797845.1">
    <property type="nucleotide sequence ID" value="NC_076246.1"/>
</dbReference>
<dbReference type="KEGG" id="vg:80535837"/>
<gene>
    <name evidence="3" type="primary">desmop</name>
    <name evidence="3" type="ORF">SENV_ORF81</name>
</gene>
<dbReference type="Proteomes" id="UP000676073">
    <property type="component" value="Segment"/>
</dbReference>
<evidence type="ECO:0000256" key="1">
    <source>
        <dbReference type="SAM" id="Coils"/>
    </source>
</evidence>
<reference evidence="3 4" key="1">
    <citation type="submission" date="2018-05" db="EMBL/GenBank/DDBJ databases">
        <title>The genome sequence of a novel Spodoptera exigua multiple nucleopolyhedrovirus, SeMNPV-QD, isolated from Qingdao, China.</title>
        <authorList>
            <person name="Chen Y."/>
            <person name="Qi B."/>
            <person name="Zheng G."/>
            <person name="Zhang Y."/>
            <person name="Li C."/>
        </authorList>
    </citation>
    <scope>NUCLEOTIDE SEQUENCE [LARGE SCALE GENOMIC DNA]</scope>
    <source>
        <strain evidence="3">SeMNPV-QD</strain>
    </source>
</reference>
<feature type="domain" description="Viral desmoplakin N-terminal" evidence="2">
    <location>
        <begin position="9"/>
        <end position="95"/>
    </location>
</feature>
<feature type="coiled-coil region" evidence="1">
    <location>
        <begin position="307"/>
        <end position="341"/>
    </location>
</feature>